<dbReference type="GO" id="GO:0004180">
    <property type="term" value="F:carboxypeptidase activity"/>
    <property type="evidence" value="ECO:0007669"/>
    <property type="project" value="UniProtKB-KW"/>
</dbReference>
<reference evidence="2 3" key="1">
    <citation type="submission" date="2019-11" db="EMBL/GenBank/DDBJ databases">
        <title>Lactobacillus sp. nov. CRM56-3, isolated from fermented tea leaves.</title>
        <authorList>
            <person name="Phuengjayaem S."/>
            <person name="Tanasupawat S."/>
        </authorList>
    </citation>
    <scope>NUCLEOTIDE SEQUENCE [LARGE SCALE GENOMIC DNA]</scope>
    <source>
        <strain evidence="2 3">CRM56-3</strain>
    </source>
</reference>
<feature type="chain" id="PRO_5030647895" evidence="1">
    <location>
        <begin position="22"/>
        <end position="280"/>
    </location>
</feature>
<proteinExistence type="predicted"/>
<keyword evidence="2" id="KW-0645">Protease</keyword>
<evidence type="ECO:0000256" key="1">
    <source>
        <dbReference type="SAM" id="SignalP"/>
    </source>
</evidence>
<feature type="signal peptide" evidence="1">
    <location>
        <begin position="1"/>
        <end position="21"/>
    </location>
</feature>
<keyword evidence="1" id="KW-0732">Signal</keyword>
<keyword evidence="2" id="KW-0121">Carboxypeptidase</keyword>
<organism evidence="2 3">
    <name type="scientific">Secundilactobacillus folii</name>
    <dbReference type="NCBI Taxonomy" id="2678357"/>
    <lineage>
        <taxon>Bacteria</taxon>
        <taxon>Bacillati</taxon>
        <taxon>Bacillota</taxon>
        <taxon>Bacilli</taxon>
        <taxon>Lactobacillales</taxon>
        <taxon>Lactobacillaceae</taxon>
        <taxon>Secundilactobacillus</taxon>
    </lineage>
</organism>
<dbReference type="Proteomes" id="UP000466388">
    <property type="component" value="Unassembled WGS sequence"/>
</dbReference>
<keyword evidence="3" id="KW-1185">Reference proteome</keyword>
<gene>
    <name evidence="2" type="ORF">GM612_09145</name>
</gene>
<dbReference type="RefSeq" id="WP_155432077.1">
    <property type="nucleotide sequence ID" value="NZ_WNJO01000011.1"/>
</dbReference>
<sequence length="280" mass="31098">MIGLVVAVAGIAAFSTTTVHASKISSNYSFNAEKSGAGSVPYTVKSSVKSGYIWNYSHTKKIHNIKNYPNSNWYVNYASVKKYNQKSAVYYRISSNSGNVKGLIWSGYLTRLLSKAPSEFNTQSSFETYMQTARSQRLARQVMKLFPNSKLSLDLSQITQNVNANHPLKTEKYTGIINVGVLKPTGNTDTLSISEKVGGDMAGGAITPRATYIKRVLENNGFTQEKRNSMSNYYLGIYMPDNAQVMSDFPKNFSFTSPYPMENQDEGMNGIVQIFLAKLK</sequence>
<protein>
    <submittedName>
        <fullName evidence="2">D-alanyl-D-alanine carboxypeptidase</fullName>
    </submittedName>
</protein>
<evidence type="ECO:0000313" key="3">
    <source>
        <dbReference type="Proteomes" id="UP000466388"/>
    </source>
</evidence>
<evidence type="ECO:0000313" key="2">
    <source>
        <dbReference type="EMBL" id="MTV82809.1"/>
    </source>
</evidence>
<name>A0A7X2XWB7_9LACO</name>
<keyword evidence="2" id="KW-0378">Hydrolase</keyword>
<accession>A0A7X2XWB7</accession>
<dbReference type="EMBL" id="WNJO01000011">
    <property type="protein sequence ID" value="MTV82809.1"/>
    <property type="molecule type" value="Genomic_DNA"/>
</dbReference>
<dbReference type="AlphaFoldDB" id="A0A7X2XWB7"/>
<comment type="caution">
    <text evidence="2">The sequence shown here is derived from an EMBL/GenBank/DDBJ whole genome shotgun (WGS) entry which is preliminary data.</text>
</comment>